<gene>
    <name evidence="20" type="ORF">SAMN05192546_105222</name>
</gene>
<evidence type="ECO:0000256" key="16">
    <source>
        <dbReference type="ARBA" id="ARBA00023209"/>
    </source>
</evidence>
<proteinExistence type="inferred from homology"/>
<keyword evidence="12 18" id="KW-0548">Nucleotidyltransferase</keyword>
<dbReference type="EC" id="2.7.7.41" evidence="6 18"/>
<keyword evidence="11 18" id="KW-0812">Transmembrane</keyword>
<dbReference type="Proteomes" id="UP000199230">
    <property type="component" value="Unassembled WGS sequence"/>
</dbReference>
<dbReference type="UniPathway" id="UPA00557">
    <property type="reaction ID" value="UER00614"/>
</dbReference>
<feature type="transmembrane region" description="Helical" evidence="19">
    <location>
        <begin position="76"/>
        <end position="94"/>
    </location>
</feature>
<name>A0A1H3NPH0_9FIRM</name>
<keyword evidence="15 19" id="KW-0472">Membrane</keyword>
<dbReference type="STRING" id="159292.SAMN05192546_105222"/>
<organism evidence="20 21">
    <name type="scientific">Tindallia californiensis</name>
    <dbReference type="NCBI Taxonomy" id="159292"/>
    <lineage>
        <taxon>Bacteria</taxon>
        <taxon>Bacillati</taxon>
        <taxon>Bacillota</taxon>
        <taxon>Clostridia</taxon>
        <taxon>Peptostreptococcales</taxon>
        <taxon>Tindalliaceae</taxon>
        <taxon>Tindallia</taxon>
    </lineage>
</organism>
<comment type="catalytic activity">
    <reaction evidence="1 18">
        <text>a 1,2-diacyl-sn-glycero-3-phosphate + CTP + H(+) = a CDP-1,2-diacyl-sn-glycerol + diphosphate</text>
        <dbReference type="Rhea" id="RHEA:16229"/>
        <dbReference type="ChEBI" id="CHEBI:15378"/>
        <dbReference type="ChEBI" id="CHEBI:33019"/>
        <dbReference type="ChEBI" id="CHEBI:37563"/>
        <dbReference type="ChEBI" id="CHEBI:58332"/>
        <dbReference type="ChEBI" id="CHEBI:58608"/>
        <dbReference type="EC" id="2.7.7.41"/>
    </reaction>
</comment>
<dbReference type="PANTHER" id="PTHR46382">
    <property type="entry name" value="PHOSPHATIDATE CYTIDYLYLTRANSFERASE"/>
    <property type="match status" value="1"/>
</dbReference>
<evidence type="ECO:0000256" key="11">
    <source>
        <dbReference type="ARBA" id="ARBA00022692"/>
    </source>
</evidence>
<evidence type="ECO:0000256" key="9">
    <source>
        <dbReference type="ARBA" id="ARBA00022516"/>
    </source>
</evidence>
<comment type="pathway">
    <text evidence="3 18">Phospholipid metabolism; CDP-diacylglycerol biosynthesis; CDP-diacylglycerol from sn-glycerol 3-phosphate: step 3/3.</text>
</comment>
<feature type="transmembrane region" description="Helical" evidence="19">
    <location>
        <begin position="128"/>
        <end position="150"/>
    </location>
</feature>
<dbReference type="Pfam" id="PF01148">
    <property type="entry name" value="CTP_transf_1"/>
    <property type="match status" value="1"/>
</dbReference>
<evidence type="ECO:0000256" key="7">
    <source>
        <dbReference type="ARBA" id="ARBA00019373"/>
    </source>
</evidence>
<comment type="pathway">
    <text evidence="4">Lipid metabolism.</text>
</comment>
<evidence type="ECO:0000256" key="6">
    <source>
        <dbReference type="ARBA" id="ARBA00012487"/>
    </source>
</evidence>
<evidence type="ECO:0000256" key="8">
    <source>
        <dbReference type="ARBA" id="ARBA00022475"/>
    </source>
</evidence>
<accession>A0A1H3NPH0</accession>
<comment type="similarity">
    <text evidence="5 18">Belongs to the CDS family.</text>
</comment>
<dbReference type="GO" id="GO:0004605">
    <property type="term" value="F:phosphatidate cytidylyltransferase activity"/>
    <property type="evidence" value="ECO:0007669"/>
    <property type="project" value="UniProtKB-EC"/>
</dbReference>
<evidence type="ECO:0000256" key="19">
    <source>
        <dbReference type="SAM" id="Phobius"/>
    </source>
</evidence>
<evidence type="ECO:0000256" key="3">
    <source>
        <dbReference type="ARBA" id="ARBA00005119"/>
    </source>
</evidence>
<dbReference type="PANTHER" id="PTHR46382:SF1">
    <property type="entry name" value="PHOSPHATIDATE CYTIDYLYLTRANSFERASE"/>
    <property type="match status" value="1"/>
</dbReference>
<dbReference type="EMBL" id="FNPV01000005">
    <property type="protein sequence ID" value="SDY90811.1"/>
    <property type="molecule type" value="Genomic_DNA"/>
</dbReference>
<evidence type="ECO:0000256" key="17">
    <source>
        <dbReference type="ARBA" id="ARBA00023264"/>
    </source>
</evidence>
<evidence type="ECO:0000256" key="4">
    <source>
        <dbReference type="ARBA" id="ARBA00005189"/>
    </source>
</evidence>
<keyword evidence="17" id="KW-1208">Phospholipid metabolism</keyword>
<evidence type="ECO:0000256" key="15">
    <source>
        <dbReference type="ARBA" id="ARBA00023136"/>
    </source>
</evidence>
<evidence type="ECO:0000256" key="12">
    <source>
        <dbReference type="ARBA" id="ARBA00022695"/>
    </source>
</evidence>
<comment type="subcellular location">
    <subcellularLocation>
        <location evidence="2">Cell membrane</location>
        <topology evidence="2">Multi-pass membrane protein</topology>
    </subcellularLocation>
</comment>
<feature type="transmembrane region" description="Helical" evidence="19">
    <location>
        <begin position="101"/>
        <end position="122"/>
    </location>
</feature>
<keyword evidence="21" id="KW-1185">Reference proteome</keyword>
<dbReference type="OrthoDB" id="9799199at2"/>
<evidence type="ECO:0000256" key="1">
    <source>
        <dbReference type="ARBA" id="ARBA00001698"/>
    </source>
</evidence>
<evidence type="ECO:0000256" key="2">
    <source>
        <dbReference type="ARBA" id="ARBA00004651"/>
    </source>
</evidence>
<evidence type="ECO:0000256" key="14">
    <source>
        <dbReference type="ARBA" id="ARBA00023098"/>
    </source>
</evidence>
<dbReference type="PROSITE" id="PS01315">
    <property type="entry name" value="CDS"/>
    <property type="match status" value="1"/>
</dbReference>
<keyword evidence="14" id="KW-0443">Lipid metabolism</keyword>
<keyword evidence="10 18" id="KW-0808">Transferase</keyword>
<keyword evidence="16" id="KW-0594">Phospholipid biosynthesis</keyword>
<feature type="transmembrane region" description="Helical" evidence="19">
    <location>
        <begin position="12"/>
        <end position="38"/>
    </location>
</feature>
<evidence type="ECO:0000256" key="10">
    <source>
        <dbReference type="ARBA" id="ARBA00022679"/>
    </source>
</evidence>
<sequence>MIKRIITTLIGLPILFAIILLGNTYLLVALFIVSLLCLKEFYAATQKTELKLIMRIGCLFSFLFYVSLYYTLDISNALPLLILTTISMLSIQVVSNSSYSIIDIGIVLFSIIYIPLTISHLFLIERLLLPHSIWLVFIIAWCCDTFAYFTGLAIGKHKLCPSISPKKTIEGALGGIIGSMAGCFLFSYFVMPDYIYIYTIMGLVGAFFSQLGDLSASIIKRFFSIKDFGNMFPGHGGVLDRFDSILFTAPFVFYYLQVMNQVIG</sequence>
<protein>
    <recommendedName>
        <fullName evidence="7 18">Phosphatidate cytidylyltransferase</fullName>
        <ecNumber evidence="6 18">2.7.7.41</ecNumber>
    </recommendedName>
</protein>
<evidence type="ECO:0000313" key="20">
    <source>
        <dbReference type="EMBL" id="SDY90811.1"/>
    </source>
</evidence>
<keyword evidence="8" id="KW-1003">Cell membrane</keyword>
<feature type="transmembrane region" description="Helical" evidence="19">
    <location>
        <begin position="195"/>
        <end position="216"/>
    </location>
</feature>
<dbReference type="GO" id="GO:0016024">
    <property type="term" value="P:CDP-diacylglycerol biosynthetic process"/>
    <property type="evidence" value="ECO:0007669"/>
    <property type="project" value="UniProtKB-UniPathway"/>
</dbReference>
<evidence type="ECO:0000256" key="13">
    <source>
        <dbReference type="ARBA" id="ARBA00022989"/>
    </source>
</evidence>
<feature type="transmembrane region" description="Helical" evidence="19">
    <location>
        <begin position="50"/>
        <end position="70"/>
    </location>
</feature>
<reference evidence="20 21" key="1">
    <citation type="submission" date="2016-10" db="EMBL/GenBank/DDBJ databases">
        <authorList>
            <person name="de Groot N.N."/>
        </authorList>
    </citation>
    <scope>NUCLEOTIDE SEQUENCE [LARGE SCALE GENOMIC DNA]</scope>
    <source>
        <strain evidence="20 21">APO</strain>
    </source>
</reference>
<feature type="transmembrane region" description="Helical" evidence="19">
    <location>
        <begin position="171"/>
        <end position="189"/>
    </location>
</feature>
<keyword evidence="13 19" id="KW-1133">Transmembrane helix</keyword>
<dbReference type="AlphaFoldDB" id="A0A1H3NPH0"/>
<dbReference type="RefSeq" id="WP_093313364.1">
    <property type="nucleotide sequence ID" value="NZ_FNPV01000005.1"/>
</dbReference>
<keyword evidence="9" id="KW-0444">Lipid biosynthesis</keyword>
<evidence type="ECO:0000313" key="21">
    <source>
        <dbReference type="Proteomes" id="UP000199230"/>
    </source>
</evidence>
<evidence type="ECO:0000256" key="18">
    <source>
        <dbReference type="RuleBase" id="RU003938"/>
    </source>
</evidence>
<dbReference type="GO" id="GO:0005886">
    <property type="term" value="C:plasma membrane"/>
    <property type="evidence" value="ECO:0007669"/>
    <property type="project" value="UniProtKB-SubCell"/>
</dbReference>
<evidence type="ECO:0000256" key="5">
    <source>
        <dbReference type="ARBA" id="ARBA00010185"/>
    </source>
</evidence>
<dbReference type="InterPro" id="IPR000374">
    <property type="entry name" value="PC_trans"/>
</dbReference>